<keyword evidence="10" id="KW-1185">Reference proteome</keyword>
<evidence type="ECO:0000313" key="9">
    <source>
        <dbReference type="EMBL" id="GGF09202.1"/>
    </source>
</evidence>
<dbReference type="InterPro" id="IPR011606">
    <property type="entry name" value="Brnchd-chn_aa_trnsp_permease"/>
</dbReference>
<evidence type="ECO:0008006" key="11">
    <source>
        <dbReference type="Google" id="ProtNLM"/>
    </source>
</evidence>
<dbReference type="GO" id="GO:1903785">
    <property type="term" value="P:L-valine transmembrane transport"/>
    <property type="evidence" value="ECO:0007669"/>
    <property type="project" value="TreeGrafter"/>
</dbReference>
<dbReference type="Proteomes" id="UP000646365">
    <property type="component" value="Unassembled WGS sequence"/>
</dbReference>
<accession>A0A8J2YRD0</accession>
<feature type="transmembrane region" description="Helical" evidence="8">
    <location>
        <begin position="142"/>
        <end position="164"/>
    </location>
</feature>
<reference evidence="9" key="1">
    <citation type="journal article" date="2014" name="Int. J. Syst. Evol. Microbiol.">
        <title>Complete genome sequence of Corynebacterium casei LMG S-19264T (=DSM 44701T), isolated from a smear-ripened cheese.</title>
        <authorList>
            <consortium name="US DOE Joint Genome Institute (JGI-PGF)"/>
            <person name="Walter F."/>
            <person name="Albersmeier A."/>
            <person name="Kalinowski J."/>
            <person name="Ruckert C."/>
        </authorList>
    </citation>
    <scope>NUCLEOTIDE SEQUENCE</scope>
    <source>
        <strain evidence="9">CGMCC 1.15725</strain>
    </source>
</reference>
<reference evidence="9" key="2">
    <citation type="submission" date="2020-09" db="EMBL/GenBank/DDBJ databases">
        <authorList>
            <person name="Sun Q."/>
            <person name="Zhou Y."/>
        </authorList>
    </citation>
    <scope>NUCLEOTIDE SEQUENCE</scope>
    <source>
        <strain evidence="9">CGMCC 1.15725</strain>
    </source>
</reference>
<evidence type="ECO:0000256" key="2">
    <source>
        <dbReference type="ARBA" id="ARBA00010735"/>
    </source>
</evidence>
<proteinExistence type="inferred from homology"/>
<comment type="similarity">
    <text evidence="2">Belongs to the AzlC family.</text>
</comment>
<keyword evidence="4" id="KW-1003">Cell membrane</keyword>
<keyword evidence="5 8" id="KW-0812">Transmembrane</keyword>
<keyword evidence="6 8" id="KW-1133">Transmembrane helix</keyword>
<keyword evidence="3" id="KW-0813">Transport</keyword>
<evidence type="ECO:0000256" key="1">
    <source>
        <dbReference type="ARBA" id="ARBA00004651"/>
    </source>
</evidence>
<dbReference type="Pfam" id="PF03591">
    <property type="entry name" value="AzlC"/>
    <property type="match status" value="1"/>
</dbReference>
<protein>
    <recommendedName>
        <fullName evidence="11">Branched-chain amino acid ABC transporter permease</fullName>
    </recommendedName>
</protein>
<dbReference type="PANTHER" id="PTHR34979">
    <property type="entry name" value="INNER MEMBRANE PROTEIN YGAZ"/>
    <property type="match status" value="1"/>
</dbReference>
<evidence type="ECO:0000256" key="7">
    <source>
        <dbReference type="ARBA" id="ARBA00023136"/>
    </source>
</evidence>
<dbReference type="PANTHER" id="PTHR34979:SF1">
    <property type="entry name" value="INNER MEMBRANE PROTEIN YGAZ"/>
    <property type="match status" value="1"/>
</dbReference>
<comment type="caution">
    <text evidence="9">The sequence shown here is derived from an EMBL/GenBank/DDBJ whole genome shotgun (WGS) entry which is preliminary data.</text>
</comment>
<feature type="transmembrane region" description="Helical" evidence="8">
    <location>
        <begin position="170"/>
        <end position="189"/>
    </location>
</feature>
<feature type="transmembrane region" description="Helical" evidence="8">
    <location>
        <begin position="201"/>
        <end position="222"/>
    </location>
</feature>
<name>A0A8J2YRD0_9PROT</name>
<dbReference type="EMBL" id="BMJQ01000003">
    <property type="protein sequence ID" value="GGF09202.1"/>
    <property type="molecule type" value="Genomic_DNA"/>
</dbReference>
<evidence type="ECO:0000256" key="3">
    <source>
        <dbReference type="ARBA" id="ARBA00022448"/>
    </source>
</evidence>
<organism evidence="9 10">
    <name type="scientific">Aliidongia dinghuensis</name>
    <dbReference type="NCBI Taxonomy" id="1867774"/>
    <lineage>
        <taxon>Bacteria</taxon>
        <taxon>Pseudomonadati</taxon>
        <taxon>Pseudomonadota</taxon>
        <taxon>Alphaproteobacteria</taxon>
        <taxon>Rhodospirillales</taxon>
        <taxon>Dongiaceae</taxon>
        <taxon>Aliidongia</taxon>
    </lineage>
</organism>
<evidence type="ECO:0000256" key="8">
    <source>
        <dbReference type="SAM" id="Phobius"/>
    </source>
</evidence>
<gene>
    <name evidence="9" type="ORF">GCM10011611_13400</name>
</gene>
<dbReference type="GO" id="GO:0005886">
    <property type="term" value="C:plasma membrane"/>
    <property type="evidence" value="ECO:0007669"/>
    <property type="project" value="UniProtKB-SubCell"/>
</dbReference>
<sequence length="239" mass="24814">MVMTMKSAEATARPFTFTGFRRGFVAALPFILSNGIAGAVMGVAYRGLGLGFVPAVLFSLLVYSATAQAVTLGLWALPPPIAAMMLACVATNARYLVMGAHLRQLFHDLPRRLMLPILAILGDASWLMTVAEADKGRRDAGYLFGCSVPMAIGWIGGTALGYLAPLTPHGPLAVGAAFLPLAFVAALLPTQWRGQRSLMPWALSAAAAVTVAGTLGQSWAMLIGGGVGTLASALRGDDA</sequence>
<keyword evidence="7 8" id="KW-0472">Membrane</keyword>
<evidence type="ECO:0000256" key="4">
    <source>
        <dbReference type="ARBA" id="ARBA00022475"/>
    </source>
</evidence>
<evidence type="ECO:0000256" key="6">
    <source>
        <dbReference type="ARBA" id="ARBA00022989"/>
    </source>
</evidence>
<comment type="subcellular location">
    <subcellularLocation>
        <location evidence="1">Cell membrane</location>
        <topology evidence="1">Multi-pass membrane protein</topology>
    </subcellularLocation>
</comment>
<evidence type="ECO:0000313" key="10">
    <source>
        <dbReference type="Proteomes" id="UP000646365"/>
    </source>
</evidence>
<evidence type="ECO:0000256" key="5">
    <source>
        <dbReference type="ARBA" id="ARBA00022692"/>
    </source>
</evidence>
<dbReference type="AlphaFoldDB" id="A0A8J2YRD0"/>